<dbReference type="EMBL" id="JALJOQ010000201">
    <property type="protein sequence ID" value="KAK9789914.1"/>
    <property type="molecule type" value="Genomic_DNA"/>
</dbReference>
<evidence type="ECO:0000313" key="1">
    <source>
        <dbReference type="EMBL" id="KAK9789914.1"/>
    </source>
</evidence>
<organism evidence="1 2">
    <name type="scientific">Symbiochloris irregularis</name>
    <dbReference type="NCBI Taxonomy" id="706552"/>
    <lineage>
        <taxon>Eukaryota</taxon>
        <taxon>Viridiplantae</taxon>
        <taxon>Chlorophyta</taxon>
        <taxon>core chlorophytes</taxon>
        <taxon>Trebouxiophyceae</taxon>
        <taxon>Trebouxiales</taxon>
        <taxon>Trebouxiaceae</taxon>
        <taxon>Symbiochloris</taxon>
    </lineage>
</organism>
<accession>A0AAW1NPV5</accession>
<sequence>MLFPRIVHEGSLILYFANETNGRAADGEVFNETVYFAAGVEADAANETILNTVQTQLEAGANPGLGLTALHVVLHEMLGAIYAYE</sequence>
<name>A0AAW1NPV5_9CHLO</name>
<reference evidence="1 2" key="1">
    <citation type="journal article" date="2024" name="Nat. Commun.">
        <title>Phylogenomics reveals the evolutionary origins of lichenization in chlorophyte algae.</title>
        <authorList>
            <person name="Puginier C."/>
            <person name="Libourel C."/>
            <person name="Otte J."/>
            <person name="Skaloud P."/>
            <person name="Haon M."/>
            <person name="Grisel S."/>
            <person name="Petersen M."/>
            <person name="Berrin J.G."/>
            <person name="Delaux P.M."/>
            <person name="Dal Grande F."/>
            <person name="Keller J."/>
        </authorList>
    </citation>
    <scope>NUCLEOTIDE SEQUENCE [LARGE SCALE GENOMIC DNA]</scope>
    <source>
        <strain evidence="1 2">SAG 2036</strain>
    </source>
</reference>
<evidence type="ECO:0000313" key="2">
    <source>
        <dbReference type="Proteomes" id="UP001465755"/>
    </source>
</evidence>
<gene>
    <name evidence="1" type="ORF">WJX73_000495</name>
</gene>
<protein>
    <submittedName>
        <fullName evidence="1">Uncharacterized protein</fullName>
    </submittedName>
</protein>
<keyword evidence="2" id="KW-1185">Reference proteome</keyword>
<proteinExistence type="predicted"/>
<dbReference type="AlphaFoldDB" id="A0AAW1NPV5"/>
<dbReference type="Proteomes" id="UP001465755">
    <property type="component" value="Unassembled WGS sequence"/>
</dbReference>
<comment type="caution">
    <text evidence="1">The sequence shown here is derived from an EMBL/GenBank/DDBJ whole genome shotgun (WGS) entry which is preliminary data.</text>
</comment>